<dbReference type="GO" id="GO:0009254">
    <property type="term" value="P:peptidoglycan turnover"/>
    <property type="evidence" value="ECO:0007669"/>
    <property type="project" value="UniProtKB-UniRule"/>
</dbReference>
<feature type="binding site" evidence="1">
    <location>
        <begin position="20"/>
        <end position="27"/>
    </location>
    <ligand>
        <name>ATP</name>
        <dbReference type="ChEBI" id="CHEBI:30616"/>
    </ligand>
</feature>
<comment type="catalytic activity">
    <reaction evidence="1">
        <text>1,6-anhydro-N-acetyl-beta-muramate + ATP + H2O = N-acetyl-D-muramate 6-phosphate + ADP + H(+)</text>
        <dbReference type="Rhea" id="RHEA:24952"/>
        <dbReference type="ChEBI" id="CHEBI:15377"/>
        <dbReference type="ChEBI" id="CHEBI:15378"/>
        <dbReference type="ChEBI" id="CHEBI:30616"/>
        <dbReference type="ChEBI" id="CHEBI:58690"/>
        <dbReference type="ChEBI" id="CHEBI:58722"/>
        <dbReference type="ChEBI" id="CHEBI:456216"/>
        <dbReference type="EC" id="2.7.1.170"/>
    </reaction>
</comment>
<dbReference type="UniPathway" id="UPA00343"/>
<dbReference type="Proteomes" id="UP000611640">
    <property type="component" value="Chromosome"/>
</dbReference>
<keyword evidence="1 3" id="KW-0418">Kinase</keyword>
<gene>
    <name evidence="1 3" type="primary">anmK</name>
    <name evidence="3" type="ORF">Athai_34760</name>
</gene>
<dbReference type="Pfam" id="PF03702">
    <property type="entry name" value="AnmK"/>
    <property type="match status" value="2"/>
</dbReference>
<evidence type="ECO:0000256" key="2">
    <source>
        <dbReference type="SAM" id="MobiDB-lite"/>
    </source>
</evidence>
<dbReference type="GO" id="GO:0016301">
    <property type="term" value="F:kinase activity"/>
    <property type="evidence" value="ECO:0007669"/>
    <property type="project" value="UniProtKB-KW"/>
</dbReference>
<evidence type="ECO:0000256" key="1">
    <source>
        <dbReference type="HAMAP-Rule" id="MF_01270"/>
    </source>
</evidence>
<dbReference type="SUPFAM" id="SSF53067">
    <property type="entry name" value="Actin-like ATPase domain"/>
    <property type="match status" value="1"/>
</dbReference>
<evidence type="ECO:0000313" key="3">
    <source>
        <dbReference type="EMBL" id="BCJ35973.1"/>
    </source>
</evidence>
<keyword evidence="1" id="KW-0119">Carbohydrate metabolism</keyword>
<dbReference type="HAMAP" id="MF_01270">
    <property type="entry name" value="AnhMurNAc_kinase"/>
    <property type="match status" value="1"/>
</dbReference>
<feature type="region of interest" description="Disordered" evidence="2">
    <location>
        <begin position="197"/>
        <end position="232"/>
    </location>
</feature>
<keyword evidence="1" id="KW-0547">Nucleotide-binding</keyword>
<evidence type="ECO:0000313" key="4">
    <source>
        <dbReference type="Proteomes" id="UP000611640"/>
    </source>
</evidence>
<dbReference type="GO" id="GO:0005524">
    <property type="term" value="F:ATP binding"/>
    <property type="evidence" value="ECO:0007669"/>
    <property type="project" value="UniProtKB-UniRule"/>
</dbReference>
<organism evidence="3 4">
    <name type="scientific">Actinocatenispora thailandica</name>
    <dbReference type="NCBI Taxonomy" id="227318"/>
    <lineage>
        <taxon>Bacteria</taxon>
        <taxon>Bacillati</taxon>
        <taxon>Actinomycetota</taxon>
        <taxon>Actinomycetes</taxon>
        <taxon>Micromonosporales</taxon>
        <taxon>Micromonosporaceae</taxon>
        <taxon>Actinocatenispora</taxon>
    </lineage>
</organism>
<accession>A0A7R7HXI1</accession>
<dbReference type="PANTHER" id="PTHR30605">
    <property type="entry name" value="ANHYDRO-N-ACETYLMURAMIC ACID KINASE"/>
    <property type="match status" value="1"/>
</dbReference>
<sequence>MNGETPASGGTTRVVGLMSGTSYDAIDVAAAEFERDGDTLLLRPLGALSVRYEDGLRAAIGAILPPAPTTIEAVCRLTTELGQAYAAAARRAVTELCAGTADLVCSHGQTVYHWVDRGRALGTLQLGEPAWLAAATGLPVVSDVRSADIAAGGQGAPLVPLFDALLLTPEPGGPRRAALNLGGIANITVLPVATAPSDAARDGSAPSDAAGSGAAPCGAAPGGAEPPGSAPAGGAGAGVLGYDTGPANALIDVACARFFGEPYDAGGRRAAAGTVLPELLAALLAEPYYAAPAPKSTGKELFHPGYLDGFLTGDERGEDVVATLTELTARTVADQLRGHHIAEVVAAGGGLRNPVLTDRIAALAGCRLIPIDTYGIDADAKEAYAFALLGWLTWHGLPGALPSVTGAQRAAVLGAITPGRTPLRLPRPATMPARLRLK</sequence>
<keyword evidence="1" id="KW-0808">Transferase</keyword>
<protein>
    <recommendedName>
        <fullName evidence="1">Anhydro-N-acetylmuramic acid kinase</fullName>
        <ecNumber evidence="1">2.7.1.170</ecNumber>
    </recommendedName>
    <alternativeName>
        <fullName evidence="1">AnhMurNAc kinase</fullName>
    </alternativeName>
</protein>
<comment type="function">
    <text evidence="1">Catalyzes the specific phosphorylation of 1,6-anhydro-N-acetylmuramic acid (anhMurNAc) with the simultaneous cleavage of the 1,6-anhydro ring, generating MurNAc-6-P. Is required for the utilization of anhMurNAc either imported from the medium or derived from its own cell wall murein, and thus plays a role in cell wall recycling.</text>
</comment>
<comment type="similarity">
    <text evidence="1">Belongs to the anhydro-N-acetylmuramic acid kinase family.</text>
</comment>
<dbReference type="PANTHER" id="PTHR30605:SF0">
    <property type="entry name" value="ANHYDRO-N-ACETYLMURAMIC ACID KINASE"/>
    <property type="match status" value="1"/>
</dbReference>
<reference evidence="3 4" key="1">
    <citation type="submission" date="2020-08" db="EMBL/GenBank/DDBJ databases">
        <title>Whole genome shotgun sequence of Actinocatenispora thailandica NBRC 105041.</title>
        <authorList>
            <person name="Komaki H."/>
            <person name="Tamura T."/>
        </authorList>
    </citation>
    <scope>NUCLEOTIDE SEQUENCE [LARGE SCALE GENOMIC DNA]</scope>
    <source>
        <strain evidence="3 4">NBRC 105041</strain>
    </source>
</reference>
<comment type="pathway">
    <text evidence="1">Cell wall biogenesis; peptidoglycan recycling.</text>
</comment>
<proteinExistence type="inferred from homology"/>
<dbReference type="InterPro" id="IPR005338">
    <property type="entry name" value="Anhydro_N_Ac-Mur_kinase"/>
</dbReference>
<dbReference type="KEGG" id="atl:Athai_34760"/>
<dbReference type="GO" id="GO:0016773">
    <property type="term" value="F:phosphotransferase activity, alcohol group as acceptor"/>
    <property type="evidence" value="ECO:0007669"/>
    <property type="project" value="UniProtKB-UniRule"/>
</dbReference>
<dbReference type="EMBL" id="AP023355">
    <property type="protein sequence ID" value="BCJ35973.1"/>
    <property type="molecule type" value="Genomic_DNA"/>
</dbReference>
<dbReference type="AlphaFoldDB" id="A0A7R7HXI1"/>
<feature type="compositionally biased region" description="Low complexity" evidence="2">
    <location>
        <begin position="197"/>
        <end position="230"/>
    </location>
</feature>
<dbReference type="GO" id="GO:0097175">
    <property type="term" value="P:1,6-anhydro-N-acetyl-beta-muramic acid catabolic process"/>
    <property type="evidence" value="ECO:0007669"/>
    <property type="project" value="UniProtKB-UniRule"/>
</dbReference>
<dbReference type="RefSeq" id="WP_239157001.1">
    <property type="nucleotide sequence ID" value="NZ_AP023355.1"/>
</dbReference>
<dbReference type="Gene3D" id="3.30.420.40">
    <property type="match status" value="1"/>
</dbReference>
<dbReference type="InterPro" id="IPR043129">
    <property type="entry name" value="ATPase_NBD"/>
</dbReference>
<keyword evidence="4" id="KW-1185">Reference proteome</keyword>
<dbReference type="EC" id="2.7.1.170" evidence="1"/>
<keyword evidence="1" id="KW-0067">ATP-binding</keyword>
<dbReference type="GO" id="GO:0006040">
    <property type="term" value="P:amino sugar metabolic process"/>
    <property type="evidence" value="ECO:0007669"/>
    <property type="project" value="InterPro"/>
</dbReference>
<name>A0A7R7HXI1_9ACTN</name>
<dbReference type="UniPathway" id="UPA00544"/>
<comment type="pathway">
    <text evidence="1">Amino-sugar metabolism; 1,6-anhydro-N-acetylmuramate degradation.</text>
</comment>